<proteinExistence type="inferred from homology"/>
<dbReference type="PANTHER" id="PTHR11545:SF2">
    <property type="entry name" value="LARGE RIBOSOMAL SUBUNIT PROTEIN UL13M"/>
    <property type="match status" value="1"/>
</dbReference>
<dbReference type="HAMAP" id="MF_01366">
    <property type="entry name" value="Ribosomal_uL13"/>
    <property type="match status" value="1"/>
</dbReference>
<dbReference type="Proteomes" id="UP000178068">
    <property type="component" value="Unassembled WGS sequence"/>
</dbReference>
<dbReference type="InterPro" id="IPR005823">
    <property type="entry name" value="Ribosomal_uL13_bac-type"/>
</dbReference>
<dbReference type="GO" id="GO:1990904">
    <property type="term" value="C:ribonucleoprotein complex"/>
    <property type="evidence" value="ECO:0007669"/>
    <property type="project" value="UniProtKB-KW"/>
</dbReference>
<evidence type="ECO:0000256" key="6">
    <source>
        <dbReference type="RuleBase" id="RU003878"/>
    </source>
</evidence>
<dbReference type="PANTHER" id="PTHR11545">
    <property type="entry name" value="RIBOSOMAL PROTEIN L13"/>
    <property type="match status" value="1"/>
</dbReference>
<reference evidence="7 8" key="1">
    <citation type="journal article" date="2016" name="Nat. Commun.">
        <title>Thousands of microbial genomes shed light on interconnected biogeochemical processes in an aquifer system.</title>
        <authorList>
            <person name="Anantharaman K."/>
            <person name="Brown C.T."/>
            <person name="Hug L.A."/>
            <person name="Sharon I."/>
            <person name="Castelle C.J."/>
            <person name="Probst A.J."/>
            <person name="Thomas B.C."/>
            <person name="Singh A."/>
            <person name="Wilkins M.J."/>
            <person name="Karaoz U."/>
            <person name="Brodie E.L."/>
            <person name="Williams K.H."/>
            <person name="Hubbard S.S."/>
            <person name="Banfield J.F."/>
        </authorList>
    </citation>
    <scope>NUCLEOTIDE SEQUENCE [LARGE SCALE GENOMIC DNA]</scope>
</reference>
<dbReference type="PIRSF" id="PIRSF002181">
    <property type="entry name" value="Ribosomal_L13"/>
    <property type="match status" value="1"/>
</dbReference>
<evidence type="ECO:0000313" key="7">
    <source>
        <dbReference type="EMBL" id="OGY29158.1"/>
    </source>
</evidence>
<evidence type="ECO:0000256" key="4">
    <source>
        <dbReference type="HAMAP-Rule" id="MF_01366"/>
    </source>
</evidence>
<evidence type="ECO:0000256" key="3">
    <source>
        <dbReference type="ARBA" id="ARBA00023274"/>
    </source>
</evidence>
<sequence>METQKKQKSKNLTKEKLVRPKVKPERAIKWYLLDAKDKILGKVAVKAAKVLLAKAVPTKKSFEAPVDRVVVINASKVAVTGRKEEEKKYYRYSGYPGGLKERTLGQVRASKPEEIVSHAVFGMLPKNRLGRKIQKHLYIYPGTTHPHEAQKLESVEVK</sequence>
<dbReference type="InterPro" id="IPR036899">
    <property type="entry name" value="Ribosomal_uL13_sf"/>
</dbReference>
<dbReference type="Gene3D" id="3.90.1180.10">
    <property type="entry name" value="Ribosomal protein L13"/>
    <property type="match status" value="1"/>
</dbReference>
<keyword evidence="2 4" id="KW-0689">Ribosomal protein</keyword>
<evidence type="ECO:0000256" key="2">
    <source>
        <dbReference type="ARBA" id="ARBA00022980"/>
    </source>
</evidence>
<organism evidence="7 8">
    <name type="scientific">Candidatus Woykebacteria bacterium RIFCSPHIGHO2_12_FULL_45_10</name>
    <dbReference type="NCBI Taxonomy" id="1802603"/>
    <lineage>
        <taxon>Bacteria</taxon>
        <taxon>Candidatus Woykeibacteriota</taxon>
    </lineage>
</organism>
<dbReference type="SUPFAM" id="SSF52161">
    <property type="entry name" value="Ribosomal protein L13"/>
    <property type="match status" value="1"/>
</dbReference>
<dbReference type="GO" id="GO:0003735">
    <property type="term" value="F:structural constituent of ribosome"/>
    <property type="evidence" value="ECO:0007669"/>
    <property type="project" value="InterPro"/>
</dbReference>
<evidence type="ECO:0000256" key="5">
    <source>
        <dbReference type="RuleBase" id="RU003877"/>
    </source>
</evidence>
<dbReference type="EMBL" id="MHCZ01000040">
    <property type="protein sequence ID" value="OGY29158.1"/>
    <property type="molecule type" value="Genomic_DNA"/>
</dbReference>
<dbReference type="AlphaFoldDB" id="A0A1G1WN33"/>
<dbReference type="GO" id="GO:0017148">
    <property type="term" value="P:negative regulation of translation"/>
    <property type="evidence" value="ECO:0007669"/>
    <property type="project" value="TreeGrafter"/>
</dbReference>
<name>A0A1G1WN33_9BACT</name>
<protein>
    <recommendedName>
        <fullName evidence="4">Large ribosomal subunit protein uL13</fullName>
    </recommendedName>
</protein>
<keyword evidence="3 4" id="KW-0687">Ribonucleoprotein</keyword>
<dbReference type="PROSITE" id="PS00783">
    <property type="entry name" value="RIBOSOMAL_L13"/>
    <property type="match status" value="1"/>
</dbReference>
<evidence type="ECO:0000256" key="1">
    <source>
        <dbReference type="ARBA" id="ARBA00006227"/>
    </source>
</evidence>
<accession>A0A1G1WN33</accession>
<dbReference type="NCBIfam" id="TIGR01066">
    <property type="entry name" value="rplM_bact"/>
    <property type="match status" value="1"/>
</dbReference>
<dbReference type="GO" id="GO:0006412">
    <property type="term" value="P:translation"/>
    <property type="evidence" value="ECO:0007669"/>
    <property type="project" value="UniProtKB-UniRule"/>
</dbReference>
<dbReference type="STRING" id="1802603.A3F35_03160"/>
<dbReference type="InterPro" id="IPR005822">
    <property type="entry name" value="Ribosomal_uL13"/>
</dbReference>
<dbReference type="GO" id="GO:0003729">
    <property type="term" value="F:mRNA binding"/>
    <property type="evidence" value="ECO:0007669"/>
    <property type="project" value="TreeGrafter"/>
</dbReference>
<dbReference type="InterPro" id="IPR023563">
    <property type="entry name" value="Ribosomal_uL13_CS"/>
</dbReference>
<dbReference type="GO" id="GO:0005840">
    <property type="term" value="C:ribosome"/>
    <property type="evidence" value="ECO:0007669"/>
    <property type="project" value="UniProtKB-KW"/>
</dbReference>
<comment type="similarity">
    <text evidence="1 4 5">Belongs to the universal ribosomal protein uL13 family.</text>
</comment>
<dbReference type="CDD" id="cd00392">
    <property type="entry name" value="Ribosomal_L13"/>
    <property type="match status" value="1"/>
</dbReference>
<dbReference type="Pfam" id="PF00572">
    <property type="entry name" value="Ribosomal_L13"/>
    <property type="match status" value="1"/>
</dbReference>
<evidence type="ECO:0000313" key="8">
    <source>
        <dbReference type="Proteomes" id="UP000178068"/>
    </source>
</evidence>
<comment type="subunit">
    <text evidence="4">Part of the 50S ribosomal subunit.</text>
</comment>
<gene>
    <name evidence="4 6" type="primary">rplM</name>
    <name evidence="7" type="ORF">A3F35_03160</name>
</gene>
<comment type="caution">
    <text evidence="7">The sequence shown here is derived from an EMBL/GenBank/DDBJ whole genome shotgun (WGS) entry which is preliminary data.</text>
</comment>
<comment type="function">
    <text evidence="4 6">This protein is one of the early assembly proteins of the 50S ribosomal subunit, although it is not seen to bind rRNA by itself. It is important during the early stages of 50S assembly.</text>
</comment>